<accession>A0A1I0T4M0</accession>
<proteinExistence type="predicted"/>
<gene>
    <name evidence="2" type="ORF">SAMN04488511_10645</name>
</gene>
<feature type="chain" id="PRO_5011640791" evidence="1">
    <location>
        <begin position="19"/>
        <end position="90"/>
    </location>
</feature>
<evidence type="ECO:0000256" key="1">
    <source>
        <dbReference type="SAM" id="SignalP"/>
    </source>
</evidence>
<dbReference type="EMBL" id="FOJM01000006">
    <property type="protein sequence ID" value="SFA46702.1"/>
    <property type="molecule type" value="Genomic_DNA"/>
</dbReference>
<evidence type="ECO:0000313" key="3">
    <source>
        <dbReference type="Proteomes" id="UP000198836"/>
    </source>
</evidence>
<dbReference type="Proteomes" id="UP000198836">
    <property type="component" value="Unassembled WGS sequence"/>
</dbReference>
<organism evidence="2 3">
    <name type="scientific">Pedobacter suwonensis</name>
    <dbReference type="NCBI Taxonomy" id="332999"/>
    <lineage>
        <taxon>Bacteria</taxon>
        <taxon>Pseudomonadati</taxon>
        <taxon>Bacteroidota</taxon>
        <taxon>Sphingobacteriia</taxon>
        <taxon>Sphingobacteriales</taxon>
        <taxon>Sphingobacteriaceae</taxon>
        <taxon>Pedobacter</taxon>
    </lineage>
</organism>
<sequence>MKSYLFITLLAISFAVQAQSNTANYKYIIVPEKFSFLKQVNQYGLNTLTKALFEEKGFTVYFDNTEISQEIAADRCKALTVDLQEKTACL</sequence>
<name>A0A1I0T4M0_9SPHI</name>
<reference evidence="3" key="1">
    <citation type="submission" date="2016-10" db="EMBL/GenBank/DDBJ databases">
        <authorList>
            <person name="Varghese N."/>
            <person name="Submissions S."/>
        </authorList>
    </citation>
    <scope>NUCLEOTIDE SEQUENCE [LARGE SCALE GENOMIC DNA]</scope>
    <source>
        <strain evidence="3">DSM 18130</strain>
    </source>
</reference>
<dbReference type="STRING" id="332999.SAMN04488511_10645"/>
<dbReference type="RefSeq" id="WP_208864366.1">
    <property type="nucleotide sequence ID" value="NZ_FOJM01000006.1"/>
</dbReference>
<feature type="signal peptide" evidence="1">
    <location>
        <begin position="1"/>
        <end position="18"/>
    </location>
</feature>
<keyword evidence="3" id="KW-1185">Reference proteome</keyword>
<evidence type="ECO:0000313" key="2">
    <source>
        <dbReference type="EMBL" id="SFA46702.1"/>
    </source>
</evidence>
<protein>
    <submittedName>
        <fullName evidence="2">Uncharacterized protein</fullName>
    </submittedName>
</protein>
<keyword evidence="1" id="KW-0732">Signal</keyword>
<dbReference type="AlphaFoldDB" id="A0A1I0T4M0"/>